<feature type="non-terminal residue" evidence="1">
    <location>
        <position position="74"/>
    </location>
</feature>
<protein>
    <submittedName>
        <fullName evidence="1">Uncharacterized protein</fullName>
    </submittedName>
</protein>
<dbReference type="AlphaFoldDB" id="A0A0C9ZC55"/>
<dbReference type="HOGENOM" id="CLU_2694745_0_0_1"/>
<keyword evidence="2" id="KW-1185">Reference proteome</keyword>
<dbReference type="Proteomes" id="UP000054485">
    <property type="component" value="Unassembled WGS sequence"/>
</dbReference>
<organism evidence="1 2">
    <name type="scientific">Suillus luteus UH-Slu-Lm8-n1</name>
    <dbReference type="NCBI Taxonomy" id="930992"/>
    <lineage>
        <taxon>Eukaryota</taxon>
        <taxon>Fungi</taxon>
        <taxon>Dikarya</taxon>
        <taxon>Basidiomycota</taxon>
        <taxon>Agaricomycotina</taxon>
        <taxon>Agaricomycetes</taxon>
        <taxon>Agaricomycetidae</taxon>
        <taxon>Boletales</taxon>
        <taxon>Suillineae</taxon>
        <taxon>Suillaceae</taxon>
        <taxon>Suillus</taxon>
    </lineage>
</organism>
<evidence type="ECO:0000313" key="1">
    <source>
        <dbReference type="EMBL" id="KIK35125.1"/>
    </source>
</evidence>
<dbReference type="InParanoid" id="A0A0C9ZC55"/>
<reference evidence="2" key="2">
    <citation type="submission" date="2015-01" db="EMBL/GenBank/DDBJ databases">
        <title>Evolutionary Origins and Diversification of the Mycorrhizal Mutualists.</title>
        <authorList>
            <consortium name="DOE Joint Genome Institute"/>
            <consortium name="Mycorrhizal Genomics Consortium"/>
            <person name="Kohler A."/>
            <person name="Kuo A."/>
            <person name="Nagy L.G."/>
            <person name="Floudas D."/>
            <person name="Copeland A."/>
            <person name="Barry K.W."/>
            <person name="Cichocki N."/>
            <person name="Veneault-Fourrey C."/>
            <person name="LaButti K."/>
            <person name="Lindquist E.A."/>
            <person name="Lipzen A."/>
            <person name="Lundell T."/>
            <person name="Morin E."/>
            <person name="Murat C."/>
            <person name="Riley R."/>
            <person name="Ohm R."/>
            <person name="Sun H."/>
            <person name="Tunlid A."/>
            <person name="Henrissat B."/>
            <person name="Grigoriev I.V."/>
            <person name="Hibbett D.S."/>
            <person name="Martin F."/>
        </authorList>
    </citation>
    <scope>NUCLEOTIDE SEQUENCE [LARGE SCALE GENOMIC DNA]</scope>
    <source>
        <strain evidence="2">UH-Slu-Lm8-n1</strain>
    </source>
</reference>
<gene>
    <name evidence="1" type="ORF">CY34DRAFT_783671</name>
</gene>
<proteinExistence type="predicted"/>
<dbReference type="OrthoDB" id="10039566at2759"/>
<reference evidence="1 2" key="1">
    <citation type="submission" date="2014-04" db="EMBL/GenBank/DDBJ databases">
        <authorList>
            <consortium name="DOE Joint Genome Institute"/>
            <person name="Kuo A."/>
            <person name="Ruytinx J."/>
            <person name="Rineau F."/>
            <person name="Colpaert J."/>
            <person name="Kohler A."/>
            <person name="Nagy L.G."/>
            <person name="Floudas D."/>
            <person name="Copeland A."/>
            <person name="Barry K.W."/>
            <person name="Cichocki N."/>
            <person name="Veneault-Fourrey C."/>
            <person name="LaButti K."/>
            <person name="Lindquist E.A."/>
            <person name="Lipzen A."/>
            <person name="Lundell T."/>
            <person name="Morin E."/>
            <person name="Murat C."/>
            <person name="Sun H."/>
            <person name="Tunlid A."/>
            <person name="Henrissat B."/>
            <person name="Grigoriev I.V."/>
            <person name="Hibbett D.S."/>
            <person name="Martin F."/>
            <person name="Nordberg H.P."/>
            <person name="Cantor M.N."/>
            <person name="Hua S.X."/>
        </authorList>
    </citation>
    <scope>NUCLEOTIDE SEQUENCE [LARGE SCALE GENOMIC DNA]</scope>
    <source>
        <strain evidence="1 2">UH-Slu-Lm8-n1</strain>
    </source>
</reference>
<sequence>MFTEATAYNPMTGSNLTTAAFTLQFAFPVDITALVQNITTWYDGQSFAELVIPWGPSTTDVQNRIIYLAFSNVP</sequence>
<name>A0A0C9ZC55_9AGAM</name>
<accession>A0A0C9ZC55</accession>
<evidence type="ECO:0000313" key="2">
    <source>
        <dbReference type="Proteomes" id="UP000054485"/>
    </source>
</evidence>
<dbReference type="STRING" id="930992.A0A0C9ZC55"/>
<dbReference type="EMBL" id="KN835659">
    <property type="protein sequence ID" value="KIK35125.1"/>
    <property type="molecule type" value="Genomic_DNA"/>
</dbReference>